<evidence type="ECO:0000313" key="2">
    <source>
        <dbReference type="Proteomes" id="UP001139286"/>
    </source>
</evidence>
<protein>
    <submittedName>
        <fullName evidence="1">PorP/SprF family type IX secretion system membrane protein</fullName>
    </submittedName>
</protein>
<reference evidence="1" key="1">
    <citation type="submission" date="2021-10" db="EMBL/GenBank/DDBJ databases">
        <title>Tamlana sargassums sp. nov., and Tamlana laminarinivorans sp. nov., two new bacteria isolated from the brown alga.</title>
        <authorList>
            <person name="Li J."/>
        </authorList>
    </citation>
    <scope>NUCLEOTIDE SEQUENCE</scope>
    <source>
        <strain evidence="1">62-3</strain>
    </source>
</reference>
<dbReference type="Proteomes" id="UP001139286">
    <property type="component" value="Unassembled WGS sequence"/>
</dbReference>
<proteinExistence type="predicted"/>
<evidence type="ECO:0000313" key="1">
    <source>
        <dbReference type="EMBL" id="MCB4806992.1"/>
    </source>
</evidence>
<dbReference type="InterPro" id="IPR019861">
    <property type="entry name" value="PorP/SprF_Bacteroidetes"/>
</dbReference>
<keyword evidence="2" id="KW-1185">Reference proteome</keyword>
<dbReference type="EMBL" id="JAJAPX010000001">
    <property type="protein sequence ID" value="MCB4806992.1"/>
    <property type="molecule type" value="Genomic_DNA"/>
</dbReference>
<dbReference type="AlphaFoldDB" id="A0A9X1L3C3"/>
<dbReference type="NCBIfam" id="TIGR03519">
    <property type="entry name" value="T9SS_PorP_fam"/>
    <property type="match status" value="1"/>
</dbReference>
<dbReference type="Pfam" id="PF11751">
    <property type="entry name" value="PorP_SprF"/>
    <property type="match status" value="1"/>
</dbReference>
<organism evidence="1 2">
    <name type="scientific">Neotamlana sargassicola</name>
    <dbReference type="NCBI Taxonomy" id="2883125"/>
    <lineage>
        <taxon>Bacteria</taxon>
        <taxon>Pseudomonadati</taxon>
        <taxon>Bacteroidota</taxon>
        <taxon>Flavobacteriia</taxon>
        <taxon>Flavobacteriales</taxon>
        <taxon>Flavobacteriaceae</taxon>
        <taxon>Neotamlana</taxon>
    </lineage>
</organism>
<dbReference type="RefSeq" id="WP_226694471.1">
    <property type="nucleotide sequence ID" value="NZ_JAJAPX010000001.1"/>
</dbReference>
<gene>
    <name evidence="1" type="ORF">LG651_01930</name>
</gene>
<name>A0A9X1L3C3_9FLAO</name>
<sequence length="304" mass="33666">MKVNTKYILLILVFIVAKVNAQQSPLFAEYNYNPFIINSAYAGLSGNTEITLSNNGYFGGFDGAPRTLSFSGHGSLNNEKLALGAGIIRDEFGVTKSTNVFAAFSYKIFFDFKSSRPYWQHYSRNVLSFGLTAGLQQFQDNLTELNINNDPEFANDINSSIPTLGLGFLYNNALFYAGFSAPNVIGDALASEQVVRLSSPVYGYIGYRFFSNKFDNIMIKPNILIKYENGAPLQTDFNVSVSVRNKFEFGGGYRTSSSFNLLAGLYLGNHLRLVYNYNLATNNSPLGNSYGINLSLKFGEGYKL</sequence>
<accession>A0A9X1L3C3</accession>
<comment type="caution">
    <text evidence="1">The sequence shown here is derived from an EMBL/GenBank/DDBJ whole genome shotgun (WGS) entry which is preliminary data.</text>
</comment>